<dbReference type="InterPro" id="IPR006575">
    <property type="entry name" value="RWD_dom"/>
</dbReference>
<dbReference type="OrthoDB" id="277175at2759"/>
<proteinExistence type="predicted"/>
<evidence type="ECO:0000313" key="3">
    <source>
        <dbReference type="EMBL" id="EOQ99001.1"/>
    </source>
</evidence>
<sequence>MTEMSEQAKLDQFISQKPQQKYKFDGKLESDNVLVCRSDNDCIELEIKRNNMINMMNVLESIYADELTVLSDNKLSIKLDSEEVEGEDTISTNLSVNYTPKYPDELPEFEIDVLEGDLGDEDVQNLHNDLVDLGNESLGMPLVFTLSSTLKDSLSDLLLNRLKSKQQVESDKKQAEIEAELERTRGTQLTIQNFNEWRINFIKERNAKLEEAEEAQLQKLNNKDREELKRWNTRKSGKQLFEKDTTLANSDSNLINVNDKVVDKREYQGVEGDDDGEQLVQFSDGE</sequence>
<dbReference type="SUPFAM" id="SSF54495">
    <property type="entry name" value="UBC-like"/>
    <property type="match status" value="1"/>
</dbReference>
<dbReference type="HOGENOM" id="CLU_084528_1_0_1"/>
<dbReference type="RefSeq" id="XP_009270203.1">
    <property type="nucleotide sequence ID" value="XM_009271928.1"/>
</dbReference>
<feature type="coiled-coil region" evidence="1">
    <location>
        <begin position="165"/>
        <end position="229"/>
    </location>
</feature>
<reference evidence="4" key="1">
    <citation type="journal article" date="2013" name="BMC Genomics">
        <title>Genome and transcriptome sequencing of the halophilic fungus Wallemia ichthyophaga: haloadaptations present and absent.</title>
        <authorList>
            <person name="Zajc J."/>
            <person name="Liu Y."/>
            <person name="Dai W."/>
            <person name="Yang Z."/>
            <person name="Hu J."/>
            <person name="Gostincar C."/>
            <person name="Gunde-Cimerman N."/>
        </authorList>
    </citation>
    <scope>NUCLEOTIDE SEQUENCE [LARGE SCALE GENOMIC DNA]</scope>
    <source>
        <strain evidence="4">EXF-994 / CBS 113033</strain>
    </source>
</reference>
<evidence type="ECO:0000313" key="4">
    <source>
        <dbReference type="Proteomes" id="UP000014064"/>
    </source>
</evidence>
<gene>
    <name evidence="3" type="ORF">J056_002663</name>
</gene>
<dbReference type="PANTHER" id="PTHR12292">
    <property type="entry name" value="RWD DOMAIN-CONTAINING PROTEIN"/>
    <property type="match status" value="1"/>
</dbReference>
<name>R9A9Z3_WALI9</name>
<dbReference type="SMART" id="SM00591">
    <property type="entry name" value="RWD"/>
    <property type="match status" value="1"/>
</dbReference>
<dbReference type="GeneID" id="20375615"/>
<dbReference type="InterPro" id="IPR016135">
    <property type="entry name" value="UBQ-conjugating_enzyme/RWD"/>
</dbReference>
<dbReference type="Gene3D" id="3.10.110.10">
    <property type="entry name" value="Ubiquitin Conjugating Enzyme"/>
    <property type="match status" value="1"/>
</dbReference>
<keyword evidence="1" id="KW-0175">Coiled coil</keyword>
<dbReference type="STRING" id="1299270.R9A9Z3"/>
<dbReference type="Pfam" id="PF05773">
    <property type="entry name" value="RWD"/>
    <property type="match status" value="1"/>
</dbReference>
<evidence type="ECO:0000256" key="1">
    <source>
        <dbReference type="SAM" id="Coils"/>
    </source>
</evidence>
<keyword evidence="4" id="KW-1185">Reference proteome</keyword>
<accession>R9A9Z3</accession>
<dbReference type="EMBL" id="KE007246">
    <property type="protein sequence ID" value="EOQ99001.1"/>
    <property type="molecule type" value="Genomic_DNA"/>
</dbReference>
<dbReference type="PROSITE" id="PS50908">
    <property type="entry name" value="RWD"/>
    <property type="match status" value="1"/>
</dbReference>
<dbReference type="OMA" id="QWDEHKK"/>
<dbReference type="AlphaFoldDB" id="R9A9Z3"/>
<feature type="domain" description="RWD" evidence="2">
    <location>
        <begin position="54"/>
        <end position="157"/>
    </location>
</feature>
<evidence type="ECO:0000259" key="2">
    <source>
        <dbReference type="PROSITE" id="PS50908"/>
    </source>
</evidence>
<organism evidence="3 4">
    <name type="scientific">Wallemia ichthyophaga (strain EXF-994 / CBS 113033)</name>
    <dbReference type="NCBI Taxonomy" id="1299270"/>
    <lineage>
        <taxon>Eukaryota</taxon>
        <taxon>Fungi</taxon>
        <taxon>Dikarya</taxon>
        <taxon>Basidiomycota</taxon>
        <taxon>Wallemiomycotina</taxon>
        <taxon>Wallemiomycetes</taxon>
        <taxon>Wallemiales</taxon>
        <taxon>Wallemiaceae</taxon>
        <taxon>Wallemia</taxon>
    </lineage>
</organism>
<dbReference type="KEGG" id="wic:J056_002663"/>
<dbReference type="InterPro" id="IPR040213">
    <property type="entry name" value="GIR2-like"/>
</dbReference>
<protein>
    <submittedName>
        <fullName evidence="3">RWD domain-containing protein 1</fullName>
    </submittedName>
</protein>
<dbReference type="eggNOG" id="KOG4018">
    <property type="taxonomic scope" value="Eukaryota"/>
</dbReference>
<dbReference type="Proteomes" id="UP000014064">
    <property type="component" value="Unassembled WGS sequence"/>
</dbReference>